<keyword evidence="1" id="KW-0808">Transferase</keyword>
<reference evidence="1 2" key="1">
    <citation type="submission" date="2017-09" db="EMBL/GenBank/DDBJ databases">
        <title>High-quality draft genome sequence of Butyrivibrio fibrisolvens INBov1, isolated from cow rumen.</title>
        <authorList>
            <person name="Rodriguez Hernaez J."/>
            <person name="Rivarola M."/>
            <person name="Paniego N."/>
            <person name="Cravero S."/>
            <person name="Ceron Cucchi M."/>
            <person name="Martinez M.C."/>
        </authorList>
    </citation>
    <scope>NUCLEOTIDE SEQUENCE [LARGE SCALE GENOMIC DNA]</scope>
    <source>
        <strain evidence="1 2">INBov1</strain>
    </source>
</reference>
<gene>
    <name evidence="1" type="ORF">CPT75_07370</name>
</gene>
<name>A0A317FYY2_BUTFI</name>
<dbReference type="AlphaFoldDB" id="A0A317FYY2"/>
<dbReference type="Gene3D" id="1.10.1070.20">
    <property type="match status" value="1"/>
</dbReference>
<keyword evidence="1" id="KW-0418">Kinase</keyword>
<comment type="caution">
    <text evidence="1">The sequence shown here is derived from an EMBL/GenBank/DDBJ whole genome shotgun (WGS) entry which is preliminary data.</text>
</comment>
<dbReference type="GO" id="GO:0016301">
    <property type="term" value="F:kinase activity"/>
    <property type="evidence" value="ECO:0007669"/>
    <property type="project" value="UniProtKB-KW"/>
</dbReference>
<evidence type="ECO:0000313" key="2">
    <source>
        <dbReference type="Proteomes" id="UP000245488"/>
    </source>
</evidence>
<keyword evidence="2" id="KW-1185">Reference proteome</keyword>
<organism evidence="1 2">
    <name type="scientific">Butyrivibrio fibrisolvens</name>
    <dbReference type="NCBI Taxonomy" id="831"/>
    <lineage>
        <taxon>Bacteria</taxon>
        <taxon>Bacillati</taxon>
        <taxon>Bacillota</taxon>
        <taxon>Clostridia</taxon>
        <taxon>Lachnospirales</taxon>
        <taxon>Lachnospiraceae</taxon>
        <taxon>Butyrivibrio</taxon>
    </lineage>
</organism>
<proteinExistence type="predicted"/>
<evidence type="ECO:0000313" key="1">
    <source>
        <dbReference type="EMBL" id="PWT26934.1"/>
    </source>
</evidence>
<dbReference type="Proteomes" id="UP000245488">
    <property type="component" value="Chromosome"/>
</dbReference>
<dbReference type="EMBL" id="NXNG01000001">
    <property type="protein sequence ID" value="PWT26934.1"/>
    <property type="molecule type" value="Genomic_DNA"/>
</dbReference>
<accession>A0A317FYY2</accession>
<protein>
    <submittedName>
        <fullName evidence="1">Protein kinase</fullName>
    </submittedName>
</protein>
<sequence length="374" mass="43103">MYYLLKQYNTPLLGFDYIETIDNIKVEIIKNYNRDALLPLDCVPTDESLLRWLKKRSIPRTRAYAGNFLARNGLNEKDTKGILDICKGLSLNDSYWVVDSNFDGLFEDYNLYDNNFSRVLSYIAFTGYGSYVGTTFRSSPEFTTGGMLAKCWRRMNGKVLLYKTGTEGFANSGMEPYSEFYAHQIAEHLGLRNVAYSISRWHEKICSTCELFTSKDISYISAGRLIQVGGIERVLEYYKELGEKYYNDLVDMFVFDALICNEDRHLGNFGFLIDNKTNTIIDTAPLFDHGLSLFCYGMEDDIDNLDKYAATRAPALYNSFDSFTKMIITDRQKKMLANMADFHFAKHPRYNWSSRRLKKIEGFVKQKAVNLISG</sequence>